<dbReference type="EnsemblMetazoa" id="ASIC010894-RA">
    <property type="protein sequence ID" value="ASIC010894-PA"/>
    <property type="gene ID" value="ASIC010894"/>
</dbReference>
<organism evidence="2">
    <name type="scientific">Anopheles sinensis</name>
    <name type="common">Mosquito</name>
    <dbReference type="NCBI Taxonomy" id="74873"/>
    <lineage>
        <taxon>Eukaryota</taxon>
        <taxon>Metazoa</taxon>
        <taxon>Ecdysozoa</taxon>
        <taxon>Arthropoda</taxon>
        <taxon>Hexapoda</taxon>
        <taxon>Insecta</taxon>
        <taxon>Pterygota</taxon>
        <taxon>Neoptera</taxon>
        <taxon>Endopterygota</taxon>
        <taxon>Diptera</taxon>
        <taxon>Nematocera</taxon>
        <taxon>Culicoidea</taxon>
        <taxon>Culicidae</taxon>
        <taxon>Anophelinae</taxon>
        <taxon>Anopheles</taxon>
    </lineage>
</organism>
<dbReference type="EMBL" id="KE525233">
    <property type="protein sequence ID" value="KFB43125.1"/>
    <property type="molecule type" value="Genomic_DNA"/>
</dbReference>
<dbReference type="EMBL" id="ATLV01018449">
    <property type="status" value="NOT_ANNOTATED_CDS"/>
    <property type="molecule type" value="Genomic_DNA"/>
</dbReference>
<feature type="region of interest" description="Disordered" evidence="1">
    <location>
        <begin position="62"/>
        <end position="82"/>
    </location>
</feature>
<evidence type="ECO:0000256" key="1">
    <source>
        <dbReference type="SAM" id="MobiDB-lite"/>
    </source>
</evidence>
<dbReference type="GO" id="GO:0016757">
    <property type="term" value="F:glycosyltransferase activity"/>
    <property type="evidence" value="ECO:0007669"/>
    <property type="project" value="UniProtKB-KW"/>
</dbReference>
<reference evidence="2 4" key="1">
    <citation type="journal article" date="2014" name="BMC Genomics">
        <title>Genome sequence of Anopheles sinensis provides insight into genetics basis of mosquito competence for malaria parasites.</title>
        <authorList>
            <person name="Zhou D."/>
            <person name="Zhang D."/>
            <person name="Ding G."/>
            <person name="Shi L."/>
            <person name="Hou Q."/>
            <person name="Ye Y."/>
            <person name="Xu Y."/>
            <person name="Zhou H."/>
            <person name="Xiong C."/>
            <person name="Li S."/>
            <person name="Yu J."/>
            <person name="Hong S."/>
            <person name="Yu X."/>
            <person name="Zou P."/>
            <person name="Chen C."/>
            <person name="Chang X."/>
            <person name="Wang W."/>
            <person name="Lv Y."/>
            <person name="Sun Y."/>
            <person name="Ma L."/>
            <person name="Shen B."/>
            <person name="Zhu C."/>
        </authorList>
    </citation>
    <scope>NUCLEOTIDE SEQUENCE [LARGE SCALE GENOMIC DNA]</scope>
</reference>
<proteinExistence type="predicted"/>
<keyword evidence="4" id="KW-1185">Reference proteome</keyword>
<keyword evidence="2" id="KW-0808">Transferase</keyword>
<sequence length="144" mass="15103">MSVIAASPSTTGPIMGRCGGRLLAKGNSSKSSDTTSAAINEKFLPVPSSEAPSAQAVVVEMKSRHHGHHVYESPNRKGAKPTMNPLQTAGAFDPIRFPAVSFHCRGSLLYALWGSDSGTVSARQGPLAMVRVVALDAMRTSAVR</sequence>
<gene>
    <name evidence="2" type="ORF">ZHAS_00010894</name>
</gene>
<dbReference type="Proteomes" id="UP000030765">
    <property type="component" value="Unassembled WGS sequence"/>
</dbReference>
<accession>A0A084VYT1</accession>
<name>A0A084VYT1_ANOSI</name>
<evidence type="ECO:0000313" key="2">
    <source>
        <dbReference type="EMBL" id="KFB43125.1"/>
    </source>
</evidence>
<dbReference type="AlphaFoldDB" id="A0A084VYT1"/>
<protein>
    <submittedName>
        <fullName evidence="2 3">Putative nicotinate-nucleotide--dimethylbenzimidazole phosphoribosyltransferase</fullName>
    </submittedName>
</protein>
<evidence type="ECO:0000313" key="3">
    <source>
        <dbReference type="EnsemblMetazoa" id="ASIC010894-PA"/>
    </source>
</evidence>
<evidence type="ECO:0000313" key="4">
    <source>
        <dbReference type="Proteomes" id="UP000030765"/>
    </source>
</evidence>
<dbReference type="VEuPathDB" id="VectorBase:ASIC010894"/>
<keyword evidence="2" id="KW-0328">Glycosyltransferase</keyword>
<reference evidence="3" key="2">
    <citation type="submission" date="2020-05" db="UniProtKB">
        <authorList>
            <consortium name="EnsemblMetazoa"/>
        </authorList>
    </citation>
    <scope>IDENTIFICATION</scope>
</reference>